<dbReference type="EMBL" id="UOGK01000486">
    <property type="protein sequence ID" value="VAX41079.1"/>
    <property type="molecule type" value="Genomic_DNA"/>
</dbReference>
<dbReference type="GO" id="GO:0005829">
    <property type="term" value="C:cytosol"/>
    <property type="evidence" value="ECO:0007669"/>
    <property type="project" value="TreeGrafter"/>
</dbReference>
<dbReference type="InterPro" id="IPR002187">
    <property type="entry name" value="N-reg_PII"/>
</dbReference>
<evidence type="ECO:0000313" key="1">
    <source>
        <dbReference type="EMBL" id="VAX41079.1"/>
    </source>
</evidence>
<dbReference type="InterPro" id="IPR015867">
    <property type="entry name" value="N-reg_PII/ATP_PRibTrfase_C"/>
</dbReference>
<protein>
    <submittedName>
        <fullName evidence="1">Nitrogen regulatory protein P-II</fullName>
    </submittedName>
</protein>
<dbReference type="InterPro" id="IPR011322">
    <property type="entry name" value="N-reg_PII-like_a/b"/>
</dbReference>
<dbReference type="Gene3D" id="3.30.70.120">
    <property type="match status" value="1"/>
</dbReference>
<name>A0A3B1DFG2_9ZZZZ</name>
<dbReference type="GO" id="GO:0005524">
    <property type="term" value="F:ATP binding"/>
    <property type="evidence" value="ECO:0007669"/>
    <property type="project" value="TreeGrafter"/>
</dbReference>
<dbReference type="AlphaFoldDB" id="A0A3B1DFG2"/>
<dbReference type="GO" id="GO:0030234">
    <property type="term" value="F:enzyme regulator activity"/>
    <property type="evidence" value="ECO:0007669"/>
    <property type="project" value="InterPro"/>
</dbReference>
<organism evidence="1">
    <name type="scientific">hydrothermal vent metagenome</name>
    <dbReference type="NCBI Taxonomy" id="652676"/>
    <lineage>
        <taxon>unclassified sequences</taxon>
        <taxon>metagenomes</taxon>
        <taxon>ecological metagenomes</taxon>
    </lineage>
</organism>
<dbReference type="SMART" id="SM00938">
    <property type="entry name" value="P-II"/>
    <property type="match status" value="1"/>
</dbReference>
<dbReference type="PRINTS" id="PR00340">
    <property type="entry name" value="PIIGLNB"/>
</dbReference>
<accession>A0A3B1DFG2</accession>
<dbReference type="PANTHER" id="PTHR30115">
    <property type="entry name" value="NITROGEN REGULATORY PROTEIN P-II"/>
    <property type="match status" value="1"/>
</dbReference>
<dbReference type="SUPFAM" id="SSF54913">
    <property type="entry name" value="GlnB-like"/>
    <property type="match status" value="1"/>
</dbReference>
<gene>
    <name evidence="1" type="ORF">MNBD_PLANCTO03-721</name>
</gene>
<dbReference type="GO" id="GO:0006808">
    <property type="term" value="P:regulation of nitrogen utilization"/>
    <property type="evidence" value="ECO:0007669"/>
    <property type="project" value="InterPro"/>
</dbReference>
<dbReference type="PROSITE" id="PS51343">
    <property type="entry name" value="PII_GLNB_DOM"/>
    <property type="match status" value="1"/>
</dbReference>
<sequence>MKKVEAFVQPHRLDKVTLAMHRVEGVTGMSVCEVRGWGHGKKLATTQSHADQICEFKPHTKVEVVCADAIVEDVIQAIQKAAHTGLSGDGAIFVCNIEQVVRISTGERDIDTM</sequence>
<dbReference type="Pfam" id="PF00543">
    <property type="entry name" value="P-II"/>
    <property type="match status" value="1"/>
</dbReference>
<dbReference type="PANTHER" id="PTHR30115:SF11">
    <property type="entry name" value="NITROGEN REGULATORY PROTEIN P-II HOMOLOG"/>
    <property type="match status" value="1"/>
</dbReference>
<proteinExistence type="predicted"/>
<reference evidence="1" key="1">
    <citation type="submission" date="2018-06" db="EMBL/GenBank/DDBJ databases">
        <authorList>
            <person name="Zhirakovskaya E."/>
        </authorList>
    </citation>
    <scope>NUCLEOTIDE SEQUENCE</scope>
</reference>